<dbReference type="GO" id="GO:0006431">
    <property type="term" value="P:methionyl-tRNA aminoacylation"/>
    <property type="evidence" value="ECO:0007669"/>
    <property type="project" value="InterPro"/>
</dbReference>
<dbReference type="SUPFAM" id="SSF52374">
    <property type="entry name" value="Nucleotidylyl transferase"/>
    <property type="match status" value="1"/>
</dbReference>
<feature type="non-terminal residue" evidence="10">
    <location>
        <position position="306"/>
    </location>
</feature>
<dbReference type="InterPro" id="IPR001412">
    <property type="entry name" value="aa-tRNA-synth_I_CS"/>
</dbReference>
<evidence type="ECO:0000256" key="6">
    <source>
        <dbReference type="ARBA" id="ARBA00030904"/>
    </source>
</evidence>
<keyword evidence="11" id="KW-1185">Reference proteome</keyword>
<dbReference type="InterPro" id="IPR014729">
    <property type="entry name" value="Rossmann-like_a/b/a_fold"/>
</dbReference>
<evidence type="ECO:0000256" key="2">
    <source>
        <dbReference type="ARBA" id="ARBA00022741"/>
    </source>
</evidence>
<evidence type="ECO:0000256" key="3">
    <source>
        <dbReference type="ARBA" id="ARBA00022840"/>
    </source>
</evidence>
<feature type="domain" description="Methionyl/Leucyl tRNA synthetase" evidence="9">
    <location>
        <begin position="34"/>
        <end position="81"/>
    </location>
</feature>
<dbReference type="GO" id="GO:0005829">
    <property type="term" value="C:cytosol"/>
    <property type="evidence" value="ECO:0007669"/>
    <property type="project" value="TreeGrafter"/>
</dbReference>
<proteinExistence type="inferred from homology"/>
<dbReference type="InterPro" id="IPR023458">
    <property type="entry name" value="Met-tRNA_ligase_1"/>
</dbReference>
<dbReference type="SUPFAM" id="SSF57770">
    <property type="entry name" value="Methionyl-tRNA synthetase (MetRS), Zn-domain"/>
    <property type="match status" value="1"/>
</dbReference>
<evidence type="ECO:0000313" key="11">
    <source>
        <dbReference type="Proteomes" id="UP000603627"/>
    </source>
</evidence>
<evidence type="ECO:0000256" key="4">
    <source>
        <dbReference type="ARBA" id="ARBA00022917"/>
    </source>
</evidence>
<feature type="non-terminal residue" evidence="10">
    <location>
        <position position="1"/>
    </location>
</feature>
<keyword evidence="4 8" id="KW-0648">Protein biosynthesis</keyword>
<gene>
    <name evidence="10" type="primary">Mars</name>
    <name evidence="10" type="ORF">CALORN_R12962</name>
</gene>
<dbReference type="EMBL" id="WBNL01002557">
    <property type="protein sequence ID" value="NXE71285.1"/>
    <property type="molecule type" value="Genomic_DNA"/>
</dbReference>
<reference evidence="10" key="1">
    <citation type="submission" date="2019-09" db="EMBL/GenBank/DDBJ databases">
        <title>Bird 10,000 Genomes (B10K) Project - Family phase.</title>
        <authorList>
            <person name="Zhang G."/>
        </authorList>
    </citation>
    <scope>NUCLEOTIDE SEQUENCE</scope>
    <source>
        <strain evidence="10">B10K-DU-015-28</strain>
        <tissue evidence="10">Muscle</tissue>
    </source>
</reference>
<dbReference type="InterPro" id="IPR029038">
    <property type="entry name" value="MetRS_Zn"/>
</dbReference>
<dbReference type="Pfam" id="PF09334">
    <property type="entry name" value="tRNA-synt_1g"/>
    <property type="match status" value="2"/>
</dbReference>
<dbReference type="PANTHER" id="PTHR45765:SF1">
    <property type="entry name" value="METHIONINE--TRNA LIGASE, CYTOPLASMIC"/>
    <property type="match status" value="1"/>
</dbReference>
<evidence type="ECO:0000256" key="7">
    <source>
        <dbReference type="ARBA" id="ARBA00047364"/>
    </source>
</evidence>
<evidence type="ECO:0000256" key="8">
    <source>
        <dbReference type="RuleBase" id="RU363039"/>
    </source>
</evidence>
<name>A0A852AED1_CALOR</name>
<evidence type="ECO:0000259" key="9">
    <source>
        <dbReference type="Pfam" id="PF09334"/>
    </source>
</evidence>
<dbReference type="InterPro" id="IPR015413">
    <property type="entry name" value="Methionyl/Leucyl_tRNA_Synth"/>
</dbReference>
<comment type="caution">
    <text evidence="10">The sequence shown here is derived from an EMBL/GenBank/DDBJ whole genome shotgun (WGS) entry which is preliminary data.</text>
</comment>
<dbReference type="PRINTS" id="PR01041">
    <property type="entry name" value="TRNASYNTHMET"/>
</dbReference>
<comment type="catalytic activity">
    <reaction evidence="7">
        <text>tRNA(Met) + L-methionine + ATP = L-methionyl-tRNA(Met) + AMP + diphosphate</text>
        <dbReference type="Rhea" id="RHEA:13481"/>
        <dbReference type="Rhea" id="RHEA-COMP:9667"/>
        <dbReference type="Rhea" id="RHEA-COMP:9698"/>
        <dbReference type="ChEBI" id="CHEBI:30616"/>
        <dbReference type="ChEBI" id="CHEBI:33019"/>
        <dbReference type="ChEBI" id="CHEBI:57844"/>
        <dbReference type="ChEBI" id="CHEBI:78442"/>
        <dbReference type="ChEBI" id="CHEBI:78530"/>
        <dbReference type="ChEBI" id="CHEBI:456215"/>
        <dbReference type="EC" id="6.1.1.10"/>
    </reaction>
</comment>
<keyword evidence="5 8" id="KW-0030">Aminoacyl-tRNA synthetase</keyword>
<accession>A0A852AED1</accession>
<evidence type="ECO:0000256" key="5">
    <source>
        <dbReference type="ARBA" id="ARBA00023146"/>
    </source>
</evidence>
<keyword evidence="1 8" id="KW-0436">Ligase</keyword>
<dbReference type="PANTHER" id="PTHR45765">
    <property type="entry name" value="METHIONINE--TRNA LIGASE"/>
    <property type="match status" value="1"/>
</dbReference>
<dbReference type="Gene3D" id="2.170.220.10">
    <property type="match status" value="1"/>
</dbReference>
<dbReference type="GO" id="GO:0017101">
    <property type="term" value="C:aminoacyl-tRNA synthetase multienzyme complex"/>
    <property type="evidence" value="ECO:0007669"/>
    <property type="project" value="TreeGrafter"/>
</dbReference>
<dbReference type="GO" id="GO:0005524">
    <property type="term" value="F:ATP binding"/>
    <property type="evidence" value="ECO:0007669"/>
    <property type="project" value="UniProtKB-KW"/>
</dbReference>
<evidence type="ECO:0000313" key="10">
    <source>
        <dbReference type="EMBL" id="NXE71285.1"/>
    </source>
</evidence>
<comment type="similarity">
    <text evidence="8">Belongs to the class-I aminoacyl-tRNA synthetase family.</text>
</comment>
<protein>
    <recommendedName>
        <fullName evidence="6">Methionyl-tRNA synthetase</fullName>
    </recommendedName>
</protein>
<dbReference type="InterPro" id="IPR033911">
    <property type="entry name" value="MetRS_core"/>
</dbReference>
<keyword evidence="2 8" id="KW-0547">Nucleotide-binding</keyword>
<dbReference type="GO" id="GO:0004825">
    <property type="term" value="F:methionine-tRNA ligase activity"/>
    <property type="evidence" value="ECO:0007669"/>
    <property type="project" value="UniProtKB-EC"/>
</dbReference>
<dbReference type="PROSITE" id="PS00178">
    <property type="entry name" value="AA_TRNA_LIGASE_I"/>
    <property type="match status" value="1"/>
</dbReference>
<dbReference type="Proteomes" id="UP000603627">
    <property type="component" value="Unassembled WGS sequence"/>
</dbReference>
<feature type="domain" description="Methionyl/Leucyl tRNA synthetase" evidence="9">
    <location>
        <begin position="125"/>
        <end position="304"/>
    </location>
</feature>
<dbReference type="Gene3D" id="3.40.50.620">
    <property type="entry name" value="HUPs"/>
    <property type="match status" value="1"/>
</dbReference>
<keyword evidence="3 8" id="KW-0067">ATP-binding</keyword>
<sequence>IAAAMEIWERGPAALPPPREPETPVLPVEGERNVLITSALPYVNNVPHLGNIIGCVLSADTFARYSRLRGWRTLFVCTGIDPRCAQVLIPGVHTQVQPAAGLAHAVPSPTCRAVPVLRCSPFPASIAQDIFQRLLAQGFLLQDTLEQLRCESCGRYLADRFVEGTCPFCAYAEARGDQCDRCGKLINAVELQNPQCKLCRGTPVVTPTQHLFLDLPKLEGRLEAWLERTWATGEWTANARHITRTWLRDGLKPRCITRDLTWGTPVPLDGFRDKVFYVWFDAPIGYLSITANYTEHWERWWKNPQQ</sequence>
<dbReference type="AlphaFoldDB" id="A0A852AED1"/>
<organism evidence="10 11">
    <name type="scientific">Calcarius ornatus</name>
    <name type="common">Chestnut-collared longspur</name>
    <dbReference type="NCBI Taxonomy" id="198940"/>
    <lineage>
        <taxon>Eukaryota</taxon>
        <taxon>Metazoa</taxon>
        <taxon>Chordata</taxon>
        <taxon>Craniata</taxon>
        <taxon>Vertebrata</taxon>
        <taxon>Euteleostomi</taxon>
        <taxon>Archelosauria</taxon>
        <taxon>Archosauria</taxon>
        <taxon>Dinosauria</taxon>
        <taxon>Saurischia</taxon>
        <taxon>Theropoda</taxon>
        <taxon>Coelurosauria</taxon>
        <taxon>Aves</taxon>
        <taxon>Neognathae</taxon>
        <taxon>Neoaves</taxon>
        <taxon>Telluraves</taxon>
        <taxon>Australaves</taxon>
        <taxon>Passeriformes</taxon>
        <taxon>Passeroidea</taxon>
        <taxon>Fringillidae</taxon>
        <taxon>Emberizinae</taxon>
        <taxon>Emberizini</taxon>
        <taxon>Calcarius</taxon>
    </lineage>
</organism>
<evidence type="ECO:0000256" key="1">
    <source>
        <dbReference type="ARBA" id="ARBA00022598"/>
    </source>
</evidence>